<accession>A0A7G8AKB6</accession>
<evidence type="ECO:0000313" key="2">
    <source>
        <dbReference type="Proteomes" id="UP000515915"/>
    </source>
</evidence>
<reference evidence="1 2" key="1">
    <citation type="submission" date="2020-06" db="EMBL/GenBank/DDBJ databases">
        <authorList>
            <person name="Connerton I.F."/>
        </authorList>
    </citation>
    <scope>NUCLEOTIDE SEQUENCE [LARGE SCALE GENOMIC DNA]</scope>
</reference>
<dbReference type="EMBL" id="MT700412">
    <property type="protein sequence ID" value="QNI20361.1"/>
    <property type="molecule type" value="Genomic_DNA"/>
</dbReference>
<sequence length="160" mass="18667">MRDMPNWCEGTFKVRGTKEDVRKFLLEALTPIPNGLFEQTPAEKIVEEDEYEIFIKSENAFHIKGTRRDFIESNIQHYFEDDEEKLEICVLEGYKAAWGIDAAPLAALSKEYNVDIKIYAFEKGMEFNQDVEIHKGEIIKNVEIEFDNYMWECINPNMGG</sequence>
<organism evidence="1 2">
    <name type="scientific">Bacillus phage 1_ICo-2020</name>
    <dbReference type="NCBI Taxonomy" id="2759272"/>
    <lineage>
        <taxon>Viruses</taxon>
        <taxon>Duplodnaviria</taxon>
        <taxon>Heunggongvirae</taxon>
        <taxon>Uroviricota</taxon>
        <taxon>Caudoviricetes</taxon>
        <taxon>Ehrlichviridae</taxon>
        <taxon>Suttonboningtonvirus</taxon>
        <taxon>Suttonboningtonvirus sv1ICo2020</taxon>
    </lineage>
</organism>
<keyword evidence="2" id="KW-1185">Reference proteome</keyword>
<name>A0A7G8AKB6_9CAUD</name>
<protein>
    <recommendedName>
        <fullName evidence="3">YubB ferredoxin-like domain-containing protein</fullName>
    </recommendedName>
</protein>
<proteinExistence type="predicted"/>
<evidence type="ECO:0000313" key="1">
    <source>
        <dbReference type="EMBL" id="QNI20361.1"/>
    </source>
</evidence>
<evidence type="ECO:0008006" key="3">
    <source>
        <dbReference type="Google" id="ProtNLM"/>
    </source>
</evidence>
<dbReference type="Proteomes" id="UP000515915">
    <property type="component" value="Segment"/>
</dbReference>